<name>A0A3P7JWT8_STRVU</name>
<evidence type="ECO:0000313" key="1">
    <source>
        <dbReference type="EMBL" id="VDM85553.1"/>
    </source>
</evidence>
<organism evidence="1 2">
    <name type="scientific">Strongylus vulgaris</name>
    <name type="common">Blood worm</name>
    <dbReference type="NCBI Taxonomy" id="40348"/>
    <lineage>
        <taxon>Eukaryota</taxon>
        <taxon>Metazoa</taxon>
        <taxon>Ecdysozoa</taxon>
        <taxon>Nematoda</taxon>
        <taxon>Chromadorea</taxon>
        <taxon>Rhabditida</taxon>
        <taxon>Rhabditina</taxon>
        <taxon>Rhabditomorpha</taxon>
        <taxon>Strongyloidea</taxon>
        <taxon>Strongylidae</taxon>
        <taxon>Strongylus</taxon>
    </lineage>
</organism>
<accession>A0A3P7JWT8</accession>
<gene>
    <name evidence="1" type="ORF">SVUK_LOCUS20551</name>
</gene>
<evidence type="ECO:0000313" key="2">
    <source>
        <dbReference type="Proteomes" id="UP000270094"/>
    </source>
</evidence>
<protein>
    <submittedName>
        <fullName evidence="1">Uncharacterized protein</fullName>
    </submittedName>
</protein>
<sequence>MRPPDEILPKFHRFSFDDEGRPKDSRFFTLRPAFYGLLSVSTHVRVTYVTNTSGSQWLPKEKLEKKLGEKITEEMYTQLLMAFDYLVSLPSSSVEEKFIMQYREPLAASTKSRLFGPDIPEVTVDPATQRRQATVR</sequence>
<reference evidence="1 2" key="1">
    <citation type="submission" date="2018-11" db="EMBL/GenBank/DDBJ databases">
        <authorList>
            <consortium name="Pathogen Informatics"/>
        </authorList>
    </citation>
    <scope>NUCLEOTIDE SEQUENCE [LARGE SCALE GENOMIC DNA]</scope>
</reference>
<dbReference type="AlphaFoldDB" id="A0A3P7JWT8"/>
<dbReference type="EMBL" id="UYYB01141904">
    <property type="protein sequence ID" value="VDM85553.1"/>
    <property type="molecule type" value="Genomic_DNA"/>
</dbReference>
<proteinExistence type="predicted"/>
<dbReference type="Proteomes" id="UP000270094">
    <property type="component" value="Unassembled WGS sequence"/>
</dbReference>
<dbReference type="OrthoDB" id="10254627at2759"/>
<keyword evidence="2" id="KW-1185">Reference proteome</keyword>